<evidence type="ECO:0000256" key="4">
    <source>
        <dbReference type="ARBA" id="ARBA00022833"/>
    </source>
</evidence>
<dbReference type="EMBL" id="CP002905">
    <property type="protein sequence ID" value="AEP85784.1"/>
    <property type="molecule type" value="Genomic_DNA"/>
</dbReference>
<comment type="subunit">
    <text evidence="5">Homodimer.</text>
</comment>
<dbReference type="Gene3D" id="1.20.120.450">
    <property type="entry name" value="dinb family like domain"/>
    <property type="match status" value="1"/>
</dbReference>
<dbReference type="KEGG" id="bst:GYO_1108"/>
<comment type="subcellular location">
    <subcellularLocation>
        <location evidence="5">Cytoplasm</location>
    </subcellularLocation>
</comment>
<dbReference type="Proteomes" id="UP000002651">
    <property type="component" value="Chromosome"/>
</dbReference>
<evidence type="ECO:0000313" key="7">
    <source>
        <dbReference type="EMBL" id="AEP85784.1"/>
    </source>
</evidence>
<dbReference type="GeneID" id="11238727"/>
<keyword evidence="1 5" id="KW-0963">Cytoplasm</keyword>
<protein>
    <recommendedName>
        <fullName evidence="5">Putative metal-dependent hydrolase GYO_1108</fullName>
        <ecNumber evidence="5">3.-.-.-</ecNumber>
    </recommendedName>
</protein>
<dbReference type="EC" id="3.-.-.-" evidence="5"/>
<dbReference type="Pfam" id="PF12867">
    <property type="entry name" value="DinB_2"/>
    <property type="match status" value="1"/>
</dbReference>
<evidence type="ECO:0000256" key="2">
    <source>
        <dbReference type="ARBA" id="ARBA00022723"/>
    </source>
</evidence>
<sequence length="188" mass="21543">MVTDNLSYPIGEYKPRESISKEQKDEWIQALEKVPAKLMQAVEGMTDSQLDTPYRDGGWTVRQVVHHLADSHMNGYIRFKLSLTEETPAIRPYDEKAWSELKDSKTAEPSGSLALLQELHGRWTALLRTLTDQQFQRGFYHPDTKEIMTLENALGLYVWHSHHHIAHITELSKRMGGLNAFADGKPED</sequence>
<evidence type="ECO:0000256" key="5">
    <source>
        <dbReference type="HAMAP-Rule" id="MF_01256"/>
    </source>
</evidence>
<proteinExistence type="inferred from homology"/>
<keyword evidence="3 5" id="KW-0378">Hydrolase</keyword>
<keyword evidence="8" id="KW-1185">Reference proteome</keyword>
<dbReference type="GO" id="GO:0016787">
    <property type="term" value="F:hydrolase activity"/>
    <property type="evidence" value="ECO:0007669"/>
    <property type="project" value="UniProtKB-UniRule"/>
</dbReference>
<evidence type="ECO:0000256" key="3">
    <source>
        <dbReference type="ARBA" id="ARBA00022801"/>
    </source>
</evidence>
<dbReference type="SUPFAM" id="SSF109854">
    <property type="entry name" value="DinB/YfiT-like putative metalloenzymes"/>
    <property type="match status" value="1"/>
</dbReference>
<dbReference type="NCBIfam" id="NF009807">
    <property type="entry name" value="PRK13291.1"/>
    <property type="match status" value="1"/>
</dbReference>
<dbReference type="InterPro" id="IPR024775">
    <property type="entry name" value="DinB-like"/>
</dbReference>
<dbReference type="HAMAP" id="MF_01256">
    <property type="entry name" value="YfiT_hydrol"/>
    <property type="match status" value="1"/>
</dbReference>
<dbReference type="GO" id="GO:0008270">
    <property type="term" value="F:zinc ion binding"/>
    <property type="evidence" value="ECO:0007669"/>
    <property type="project" value="UniProtKB-UniRule"/>
</dbReference>
<dbReference type="InterPro" id="IPR034660">
    <property type="entry name" value="DinB/YfiT-like"/>
</dbReference>
<keyword evidence="2 5" id="KW-0479">Metal-binding</keyword>
<keyword evidence="4 5" id="KW-0862">Zinc</keyword>
<accession>G4NRF4</accession>
<dbReference type="AlphaFoldDB" id="G4NRF4"/>
<name>G4NRF4_BACS4</name>
<dbReference type="GO" id="GO:0005737">
    <property type="term" value="C:cytoplasm"/>
    <property type="evidence" value="ECO:0007669"/>
    <property type="project" value="UniProtKB-SubCell"/>
</dbReference>
<feature type="domain" description="DinB-like" evidence="6">
    <location>
        <begin position="30"/>
        <end position="168"/>
    </location>
</feature>
<organism evidence="7 8">
    <name type="scientific">Bacillus spizizenii (strain DSM 15029 / JCM 12233 / NBRC 101239 / NRRL B-23049 / TU-B-10)</name>
    <name type="common">Bacillus subtilis subsp. spizizenii</name>
    <dbReference type="NCBI Taxonomy" id="1052585"/>
    <lineage>
        <taxon>Bacteria</taxon>
        <taxon>Bacillati</taxon>
        <taxon>Bacillota</taxon>
        <taxon>Bacilli</taxon>
        <taxon>Bacillales</taxon>
        <taxon>Bacillaceae</taxon>
        <taxon>Bacillus</taxon>
    </lineage>
</organism>
<evidence type="ECO:0000256" key="1">
    <source>
        <dbReference type="ARBA" id="ARBA00022490"/>
    </source>
</evidence>
<comment type="cofactor">
    <cofactor evidence="5">
        <name>Zn(2+)</name>
        <dbReference type="ChEBI" id="CHEBI:29105"/>
    </cofactor>
    <text evidence="5">Binds 1 zinc ion per subunit.</text>
</comment>
<reference evidence="7 8" key="1">
    <citation type="journal article" date="2012" name="J. Bacteriol.">
        <title>Whole-genome sequences of Bacillus subtilis and close relatives.</title>
        <authorList>
            <person name="Earl A.M."/>
            <person name="Eppinger M."/>
            <person name="Fricke W.F."/>
            <person name="Rosovitz M.J."/>
            <person name="Rasko D.A."/>
            <person name="Daugherty S."/>
            <person name="Losick R."/>
            <person name="Kolter R."/>
            <person name="Ravel J."/>
        </authorList>
    </citation>
    <scope>NUCLEOTIDE SEQUENCE [LARGE SCALE GENOMIC DNA]</scope>
    <source>
        <strain evidence="8">DSM 15029 / JCM 12233 / NBRC 101239 / NRRL B-23049 / TU-B-10</strain>
    </source>
</reference>
<evidence type="ECO:0000313" key="8">
    <source>
        <dbReference type="Proteomes" id="UP000002651"/>
    </source>
</evidence>
<dbReference type="RefSeq" id="WP_014113093.1">
    <property type="nucleotide sequence ID" value="NC_016047.1"/>
</dbReference>
<evidence type="ECO:0000259" key="6">
    <source>
        <dbReference type="Pfam" id="PF12867"/>
    </source>
</evidence>
<dbReference type="STRING" id="1052585.GYO_1108"/>
<feature type="binding site" evidence="5">
    <location>
        <position position="164"/>
    </location>
    <ligand>
        <name>Zn(2+)</name>
        <dbReference type="ChEBI" id="CHEBI:29105"/>
    </ligand>
</feature>
<comment type="function">
    <text evidence="5">Possible metal-dependent hydrolase.</text>
</comment>
<dbReference type="HOGENOM" id="CLU_105789_1_0_9"/>
<gene>
    <name evidence="7" type="ordered locus">GYO_1108</name>
</gene>
<feature type="binding site" evidence="5">
    <location>
        <position position="67"/>
    </location>
    <ligand>
        <name>Zn(2+)</name>
        <dbReference type="ChEBI" id="CHEBI:29105"/>
    </ligand>
</feature>
<feature type="binding site" evidence="5">
    <location>
        <position position="160"/>
    </location>
    <ligand>
        <name>Zn(2+)</name>
        <dbReference type="ChEBI" id="CHEBI:29105"/>
    </ligand>
</feature>
<comment type="similarity">
    <text evidence="5">Belongs to the metal hydrolase YfiT family.</text>
</comment>
<dbReference type="InterPro" id="IPR023774">
    <property type="entry name" value="Put_metal_dep_hydrolase_YfiT"/>
</dbReference>